<evidence type="ECO:0000256" key="4">
    <source>
        <dbReference type="ARBA" id="ARBA00023163"/>
    </source>
</evidence>
<sequence length="301" mass="32695">MSEQSKISLRALEAFAAFMATGSATDAANKLGLSQPAVSRLLASFEEFVGFSLFYREHGRLFPRDEALILAQEANVALSSIERLVLLAENLKTSNVGSLRIVAPVSFTSGPLADAVADFMRHYPNINVLLDSRNPEAIRELVAHRAFDCGFIQLPERHHGLVVEPLFTSQIMCALPPSHPLAQLDAIRGEDLVGVPLILLGKGRHSRDCLEQAFRSSQVKLSAKIDTHNVATACAFVKRGLGVALLNGALAAQYVDSELKLIPFTPNIAIQYGFIVSAHAPMSRLTATFLAHCQRHFAVAE</sequence>
<dbReference type="Gene3D" id="1.10.10.10">
    <property type="entry name" value="Winged helix-like DNA-binding domain superfamily/Winged helix DNA-binding domain"/>
    <property type="match status" value="1"/>
</dbReference>
<dbReference type="PROSITE" id="PS50931">
    <property type="entry name" value="HTH_LYSR"/>
    <property type="match status" value="1"/>
</dbReference>
<dbReference type="InterPro" id="IPR036390">
    <property type="entry name" value="WH_DNA-bd_sf"/>
</dbReference>
<name>A0ABV7CJ99_9GAMM</name>
<dbReference type="SUPFAM" id="SSF53850">
    <property type="entry name" value="Periplasmic binding protein-like II"/>
    <property type="match status" value="1"/>
</dbReference>
<protein>
    <submittedName>
        <fullName evidence="6">LysR family transcriptional regulator</fullName>
    </submittedName>
</protein>
<dbReference type="InterPro" id="IPR000847">
    <property type="entry name" value="LysR_HTH_N"/>
</dbReference>
<dbReference type="PANTHER" id="PTHR30427">
    <property type="entry name" value="TRANSCRIPTIONAL ACTIVATOR PROTEIN LYSR"/>
    <property type="match status" value="1"/>
</dbReference>
<evidence type="ECO:0000259" key="5">
    <source>
        <dbReference type="PROSITE" id="PS50931"/>
    </source>
</evidence>
<dbReference type="Pfam" id="PF03466">
    <property type="entry name" value="LysR_substrate"/>
    <property type="match status" value="1"/>
</dbReference>
<dbReference type="PANTHER" id="PTHR30427:SF1">
    <property type="entry name" value="TRANSCRIPTIONAL ACTIVATOR PROTEIN LYSR"/>
    <property type="match status" value="1"/>
</dbReference>
<dbReference type="RefSeq" id="WP_377123489.1">
    <property type="nucleotide sequence ID" value="NZ_JBHRSD010000014.1"/>
</dbReference>
<organism evidence="6 7">
    <name type="scientific">Pseudoalteromonas fenneropenaei</name>
    <dbReference type="NCBI Taxonomy" id="1737459"/>
    <lineage>
        <taxon>Bacteria</taxon>
        <taxon>Pseudomonadati</taxon>
        <taxon>Pseudomonadota</taxon>
        <taxon>Gammaproteobacteria</taxon>
        <taxon>Alteromonadales</taxon>
        <taxon>Pseudoalteromonadaceae</taxon>
        <taxon>Pseudoalteromonas</taxon>
    </lineage>
</organism>
<keyword evidence="7" id="KW-1185">Reference proteome</keyword>
<evidence type="ECO:0000256" key="2">
    <source>
        <dbReference type="ARBA" id="ARBA00023015"/>
    </source>
</evidence>
<dbReference type="Pfam" id="PF00126">
    <property type="entry name" value="HTH_1"/>
    <property type="match status" value="1"/>
</dbReference>
<reference evidence="7" key="1">
    <citation type="journal article" date="2019" name="Int. J. Syst. Evol. Microbiol.">
        <title>The Global Catalogue of Microorganisms (GCM) 10K type strain sequencing project: providing services to taxonomists for standard genome sequencing and annotation.</title>
        <authorList>
            <consortium name="The Broad Institute Genomics Platform"/>
            <consortium name="The Broad Institute Genome Sequencing Center for Infectious Disease"/>
            <person name="Wu L."/>
            <person name="Ma J."/>
        </authorList>
    </citation>
    <scope>NUCLEOTIDE SEQUENCE [LARGE SCALE GENOMIC DNA]</scope>
    <source>
        <strain evidence="7">KCTC 42730</strain>
    </source>
</reference>
<proteinExistence type="inferred from homology"/>
<keyword evidence="2" id="KW-0805">Transcription regulation</keyword>
<accession>A0ABV7CJ99</accession>
<evidence type="ECO:0000313" key="6">
    <source>
        <dbReference type="EMBL" id="MFC3032715.1"/>
    </source>
</evidence>
<dbReference type="InterPro" id="IPR037424">
    <property type="entry name" value="NocR_PBP2"/>
</dbReference>
<evidence type="ECO:0000256" key="1">
    <source>
        <dbReference type="ARBA" id="ARBA00009437"/>
    </source>
</evidence>
<keyword evidence="4" id="KW-0804">Transcription</keyword>
<evidence type="ECO:0000256" key="3">
    <source>
        <dbReference type="ARBA" id="ARBA00023125"/>
    </source>
</evidence>
<keyword evidence="3" id="KW-0238">DNA-binding</keyword>
<dbReference type="CDD" id="cd08415">
    <property type="entry name" value="PBP2_LysR_opines_like"/>
    <property type="match status" value="1"/>
</dbReference>
<dbReference type="SUPFAM" id="SSF46785">
    <property type="entry name" value="Winged helix' DNA-binding domain"/>
    <property type="match status" value="1"/>
</dbReference>
<dbReference type="Gene3D" id="3.40.190.290">
    <property type="match status" value="1"/>
</dbReference>
<dbReference type="PRINTS" id="PR00039">
    <property type="entry name" value="HTHLYSR"/>
</dbReference>
<feature type="domain" description="HTH lysR-type" evidence="5">
    <location>
        <begin position="7"/>
        <end position="64"/>
    </location>
</feature>
<dbReference type="InterPro" id="IPR036388">
    <property type="entry name" value="WH-like_DNA-bd_sf"/>
</dbReference>
<dbReference type="InterPro" id="IPR005119">
    <property type="entry name" value="LysR_subst-bd"/>
</dbReference>
<evidence type="ECO:0000313" key="7">
    <source>
        <dbReference type="Proteomes" id="UP001595453"/>
    </source>
</evidence>
<gene>
    <name evidence="6" type="ORF">ACFOEE_09295</name>
</gene>
<comment type="caution">
    <text evidence="6">The sequence shown here is derived from an EMBL/GenBank/DDBJ whole genome shotgun (WGS) entry which is preliminary data.</text>
</comment>
<comment type="similarity">
    <text evidence="1">Belongs to the LysR transcriptional regulatory family.</text>
</comment>
<dbReference type="Proteomes" id="UP001595453">
    <property type="component" value="Unassembled WGS sequence"/>
</dbReference>
<dbReference type="EMBL" id="JBHRSD010000014">
    <property type="protein sequence ID" value="MFC3032715.1"/>
    <property type="molecule type" value="Genomic_DNA"/>
</dbReference>